<reference evidence="5 6" key="1">
    <citation type="submission" date="2017-11" db="EMBL/GenBank/DDBJ databases">
        <title>De novo assembly and phasing of dikaryotic genomes from two isolates of Puccinia coronata f. sp. avenae, the causal agent of oat crown rust.</title>
        <authorList>
            <person name="Miller M.E."/>
            <person name="Zhang Y."/>
            <person name="Omidvar V."/>
            <person name="Sperschneider J."/>
            <person name="Schwessinger B."/>
            <person name="Raley C."/>
            <person name="Palmer J.M."/>
            <person name="Garnica D."/>
            <person name="Upadhyaya N."/>
            <person name="Rathjen J."/>
            <person name="Taylor J.M."/>
            <person name="Park R.F."/>
            <person name="Dodds P.N."/>
            <person name="Hirsch C.D."/>
            <person name="Kianian S.F."/>
            <person name="Figueroa M."/>
        </authorList>
    </citation>
    <scope>NUCLEOTIDE SEQUENCE [LARGE SCALE GENOMIC DNA]</scope>
    <source>
        <strain evidence="2">12NC29</strain>
        <strain evidence="3">12SD80</strain>
    </source>
</reference>
<organism evidence="3 6">
    <name type="scientific">Puccinia coronata f. sp. avenae</name>
    <dbReference type="NCBI Taxonomy" id="200324"/>
    <lineage>
        <taxon>Eukaryota</taxon>
        <taxon>Fungi</taxon>
        <taxon>Dikarya</taxon>
        <taxon>Basidiomycota</taxon>
        <taxon>Pucciniomycotina</taxon>
        <taxon>Pucciniomycetes</taxon>
        <taxon>Pucciniales</taxon>
        <taxon>Pucciniaceae</taxon>
        <taxon>Puccinia</taxon>
    </lineage>
</organism>
<name>A0A2N5VLN8_9BASI</name>
<proteinExistence type="predicted"/>
<evidence type="ECO:0000313" key="2">
    <source>
        <dbReference type="EMBL" id="PLW10680.1"/>
    </source>
</evidence>
<sequence length="79" mass="8835">MARLSRGLRRWAPEVRAHGLAGLTDDDQNQPEGSVAYGNNTSRLENFTRPLSRKSSAHRAPPLLHDEKQYLPDSPSRSP</sequence>
<gene>
    <name evidence="4" type="ORF">PCANC_01315</name>
    <name evidence="2" type="ORF">PCANC_22647</name>
    <name evidence="3" type="ORF">PCASD_01207</name>
</gene>
<evidence type="ECO:0000313" key="5">
    <source>
        <dbReference type="Proteomes" id="UP000235388"/>
    </source>
</evidence>
<evidence type="ECO:0000313" key="6">
    <source>
        <dbReference type="Proteomes" id="UP000235392"/>
    </source>
</evidence>
<accession>A0A2N5VLN8</accession>
<evidence type="ECO:0000313" key="3">
    <source>
        <dbReference type="EMBL" id="PLW50898.1"/>
    </source>
</evidence>
<dbReference type="EMBL" id="PGCJ01001050">
    <property type="protein sequence ID" value="PLW10680.1"/>
    <property type="molecule type" value="Genomic_DNA"/>
</dbReference>
<evidence type="ECO:0000313" key="4">
    <source>
        <dbReference type="EMBL" id="PLW57701.1"/>
    </source>
</evidence>
<dbReference type="EMBL" id="PGCI01000008">
    <property type="protein sequence ID" value="PLW50898.1"/>
    <property type="molecule type" value="Genomic_DNA"/>
</dbReference>
<evidence type="ECO:0000256" key="1">
    <source>
        <dbReference type="SAM" id="MobiDB-lite"/>
    </source>
</evidence>
<feature type="region of interest" description="Disordered" evidence="1">
    <location>
        <begin position="1"/>
        <end position="79"/>
    </location>
</feature>
<comment type="caution">
    <text evidence="3">The sequence shown here is derived from an EMBL/GenBank/DDBJ whole genome shotgun (WGS) entry which is preliminary data.</text>
</comment>
<dbReference type="EMBL" id="PGCJ01000008">
    <property type="protein sequence ID" value="PLW57701.1"/>
    <property type="molecule type" value="Genomic_DNA"/>
</dbReference>
<protein>
    <submittedName>
        <fullName evidence="3">Uncharacterized protein</fullName>
    </submittedName>
</protein>
<dbReference type="AlphaFoldDB" id="A0A2N5VLN8"/>
<dbReference type="Proteomes" id="UP000235392">
    <property type="component" value="Unassembled WGS sequence"/>
</dbReference>
<keyword evidence="5" id="KW-1185">Reference proteome</keyword>
<dbReference type="Proteomes" id="UP000235388">
    <property type="component" value="Unassembled WGS sequence"/>
</dbReference>